<proteinExistence type="predicted"/>
<sequence length="237" mass="25921">MVDNVTMPRPSKPLIRRDAVVEASLRIIDTEGLDAFSLPRLARELNVQAPSLYHHFEDKAEILKAVARAIVVETRLPDPTSVPNWMEWLVALSLAFRESILRHHNAVPLLLQFMPRDVLIRNYNKSAAYLIEIGVPLEQVVLIMDGLDKLVLGAGVTEAMHGDEGRGRLFANADPATEPVLVAAAAANQRSATGVFAESIRSFLRGAAPQVPETAPPPLHWNEFGSATAELKEPTAS</sequence>
<evidence type="ECO:0000256" key="1">
    <source>
        <dbReference type="ARBA" id="ARBA00023015"/>
    </source>
</evidence>
<keyword evidence="9" id="KW-1185">Reference proteome</keyword>
<feature type="region of interest" description="Disordered" evidence="5">
    <location>
        <begin position="214"/>
        <end position="237"/>
    </location>
</feature>
<evidence type="ECO:0000259" key="6">
    <source>
        <dbReference type="PROSITE" id="PS50977"/>
    </source>
</evidence>
<protein>
    <recommendedName>
        <fullName evidence="6">HTH tetR-type domain-containing protein</fullName>
    </recommendedName>
</protein>
<dbReference type="PRINTS" id="PR00400">
    <property type="entry name" value="TETREPRESSOR"/>
</dbReference>
<evidence type="ECO:0000256" key="5">
    <source>
        <dbReference type="SAM" id="MobiDB-lite"/>
    </source>
</evidence>
<evidence type="ECO:0000256" key="2">
    <source>
        <dbReference type="ARBA" id="ARBA00023125"/>
    </source>
</evidence>
<feature type="domain" description="HTH tetR-type" evidence="6">
    <location>
        <begin position="14"/>
        <end position="74"/>
    </location>
</feature>
<dbReference type="AlphaFoldDB" id="A0A9P3Q2Z9"/>
<dbReference type="InterPro" id="IPR036271">
    <property type="entry name" value="Tet_transcr_reg_TetR-rel_C_sf"/>
</dbReference>
<dbReference type="InterPro" id="IPR003012">
    <property type="entry name" value="Tet_transcr_reg_TetR"/>
</dbReference>
<dbReference type="GO" id="GO:0003700">
    <property type="term" value="F:DNA-binding transcription factor activity"/>
    <property type="evidence" value="ECO:0007669"/>
    <property type="project" value="TreeGrafter"/>
</dbReference>
<dbReference type="EMBL" id="BRXE01000001">
    <property type="protein sequence ID" value="GLB80947.1"/>
    <property type="molecule type" value="Genomic_DNA"/>
</dbReference>
<dbReference type="EMBL" id="BRZI01000002">
    <property type="protein sequence ID" value="GLD28751.1"/>
    <property type="molecule type" value="Genomic_DNA"/>
</dbReference>
<dbReference type="GO" id="GO:0045892">
    <property type="term" value="P:negative regulation of DNA-templated transcription"/>
    <property type="evidence" value="ECO:0007669"/>
    <property type="project" value="InterPro"/>
</dbReference>
<evidence type="ECO:0000313" key="7">
    <source>
        <dbReference type="EMBL" id="GLB80947.1"/>
    </source>
</evidence>
<gene>
    <name evidence="8" type="ORF">Mkiyose1413_06340</name>
    <name evidence="7" type="ORF">SRL2020028_02030</name>
</gene>
<dbReference type="SUPFAM" id="SSF46689">
    <property type="entry name" value="Homeodomain-like"/>
    <property type="match status" value="1"/>
</dbReference>
<dbReference type="Pfam" id="PF00440">
    <property type="entry name" value="TetR_N"/>
    <property type="match status" value="1"/>
</dbReference>
<dbReference type="GO" id="GO:0046677">
    <property type="term" value="P:response to antibiotic"/>
    <property type="evidence" value="ECO:0007669"/>
    <property type="project" value="InterPro"/>
</dbReference>
<dbReference type="PROSITE" id="PS50977">
    <property type="entry name" value="HTH_TETR_2"/>
    <property type="match status" value="1"/>
</dbReference>
<feature type="DNA-binding region" description="H-T-H motif" evidence="4">
    <location>
        <begin position="37"/>
        <end position="56"/>
    </location>
</feature>
<dbReference type="InterPro" id="IPR009057">
    <property type="entry name" value="Homeodomain-like_sf"/>
</dbReference>
<dbReference type="InterPro" id="IPR001647">
    <property type="entry name" value="HTH_TetR"/>
</dbReference>
<name>A0A9P3Q2Z9_9MYCO</name>
<dbReference type="Proteomes" id="UP001064782">
    <property type="component" value="Unassembled WGS sequence"/>
</dbReference>
<dbReference type="PANTHER" id="PTHR30055">
    <property type="entry name" value="HTH-TYPE TRANSCRIPTIONAL REGULATOR RUTR"/>
    <property type="match status" value="1"/>
</dbReference>
<comment type="caution">
    <text evidence="8">The sequence shown here is derived from an EMBL/GenBank/DDBJ whole genome shotgun (WGS) entry which is preliminary data.</text>
</comment>
<dbReference type="Proteomes" id="UP001165663">
    <property type="component" value="Unassembled WGS sequence"/>
</dbReference>
<dbReference type="GO" id="GO:0000976">
    <property type="term" value="F:transcription cis-regulatory region binding"/>
    <property type="evidence" value="ECO:0007669"/>
    <property type="project" value="TreeGrafter"/>
</dbReference>
<dbReference type="SUPFAM" id="SSF48498">
    <property type="entry name" value="Tetracyclin repressor-like, C-terminal domain"/>
    <property type="match status" value="1"/>
</dbReference>
<dbReference type="PROSITE" id="PS01081">
    <property type="entry name" value="HTH_TETR_1"/>
    <property type="match status" value="1"/>
</dbReference>
<keyword evidence="3" id="KW-0804">Transcription</keyword>
<evidence type="ECO:0000313" key="8">
    <source>
        <dbReference type="EMBL" id="GLD28751.1"/>
    </source>
</evidence>
<evidence type="ECO:0000313" key="9">
    <source>
        <dbReference type="Proteomes" id="UP001064782"/>
    </source>
</evidence>
<dbReference type="InterPro" id="IPR050109">
    <property type="entry name" value="HTH-type_TetR-like_transc_reg"/>
</dbReference>
<dbReference type="InterPro" id="IPR023772">
    <property type="entry name" value="DNA-bd_HTH_TetR-type_CS"/>
</dbReference>
<accession>A0A9P3Q2Z9</accession>
<evidence type="ECO:0000256" key="4">
    <source>
        <dbReference type="PROSITE-ProRule" id="PRU00335"/>
    </source>
</evidence>
<reference evidence="8" key="1">
    <citation type="submission" date="2022-08" db="EMBL/GenBank/DDBJ databases">
        <title>Mycobacterium kiyosense sp. nov., scotochromogenic slow-glowing species isolated from respiratory specimens.</title>
        <authorList>
            <person name="Fukano H."/>
            <person name="Kazumi Y."/>
            <person name="Sakagami N."/>
            <person name="Ato M."/>
            <person name="Mitarai S."/>
            <person name="Hoshino Y."/>
        </authorList>
    </citation>
    <scope>NUCLEOTIDE SEQUENCE</scope>
    <source>
        <strain evidence="8">1413</strain>
        <strain evidence="7">SRL2020-028</strain>
    </source>
</reference>
<dbReference type="PANTHER" id="PTHR30055:SF151">
    <property type="entry name" value="TRANSCRIPTIONAL REGULATORY PROTEIN"/>
    <property type="match status" value="1"/>
</dbReference>
<dbReference type="Gene3D" id="1.10.357.10">
    <property type="entry name" value="Tetracycline Repressor, domain 2"/>
    <property type="match status" value="1"/>
</dbReference>
<evidence type="ECO:0000256" key="3">
    <source>
        <dbReference type="ARBA" id="ARBA00023163"/>
    </source>
</evidence>
<keyword evidence="2 4" id="KW-0238">DNA-binding</keyword>
<keyword evidence="1" id="KW-0805">Transcription regulation</keyword>
<organism evidence="8 9">
    <name type="scientific">Mycobacterium kiyosense</name>
    <dbReference type="NCBI Taxonomy" id="2871094"/>
    <lineage>
        <taxon>Bacteria</taxon>
        <taxon>Bacillati</taxon>
        <taxon>Actinomycetota</taxon>
        <taxon>Actinomycetes</taxon>
        <taxon>Mycobacteriales</taxon>
        <taxon>Mycobacteriaceae</taxon>
        <taxon>Mycobacterium</taxon>
    </lineage>
</organism>
<dbReference type="PRINTS" id="PR00455">
    <property type="entry name" value="HTHTETR"/>
</dbReference>